<protein>
    <submittedName>
        <fullName evidence="4">Uncharacterized protein</fullName>
    </submittedName>
</protein>
<dbReference type="GO" id="GO:0008168">
    <property type="term" value="F:methyltransferase activity"/>
    <property type="evidence" value="ECO:0007669"/>
    <property type="project" value="UniProtKB-KW"/>
</dbReference>
<dbReference type="InterPro" id="IPR029063">
    <property type="entry name" value="SAM-dependent_MTases_sf"/>
</dbReference>
<proteinExistence type="predicted"/>
<dbReference type="Proteomes" id="UP000477722">
    <property type="component" value="Unassembled WGS sequence"/>
</dbReference>
<dbReference type="Gene3D" id="3.90.120.10">
    <property type="entry name" value="DNA Methylase, subunit A, domain 2"/>
    <property type="match status" value="1"/>
</dbReference>
<comment type="caution">
    <text evidence="4">The sequence shown here is derived from an EMBL/GenBank/DDBJ whole genome shotgun (WGS) entry which is preliminary data.</text>
</comment>
<dbReference type="InterPro" id="IPR001525">
    <property type="entry name" value="C5_MeTfrase"/>
</dbReference>
<organism evidence="4 5">
    <name type="scientific">Streptomyces boncukensis</name>
    <dbReference type="NCBI Taxonomy" id="2711219"/>
    <lineage>
        <taxon>Bacteria</taxon>
        <taxon>Bacillati</taxon>
        <taxon>Actinomycetota</taxon>
        <taxon>Actinomycetes</taxon>
        <taxon>Kitasatosporales</taxon>
        <taxon>Streptomycetaceae</taxon>
        <taxon>Streptomyces</taxon>
    </lineage>
</organism>
<evidence type="ECO:0000313" key="4">
    <source>
        <dbReference type="EMBL" id="NGO67009.1"/>
    </source>
</evidence>
<name>A0A6G4WP20_9ACTN</name>
<dbReference type="GO" id="GO:0009307">
    <property type="term" value="P:DNA restriction-modification system"/>
    <property type="evidence" value="ECO:0007669"/>
    <property type="project" value="UniProtKB-KW"/>
</dbReference>
<keyword evidence="5" id="KW-1185">Reference proteome</keyword>
<keyword evidence="3" id="KW-0680">Restriction system</keyword>
<gene>
    <name evidence="4" type="ORF">G5C65_01240</name>
</gene>
<dbReference type="GO" id="GO:0032259">
    <property type="term" value="P:methylation"/>
    <property type="evidence" value="ECO:0007669"/>
    <property type="project" value="UniProtKB-KW"/>
</dbReference>
<accession>A0A6G4WP20</accession>
<dbReference type="Pfam" id="PF00145">
    <property type="entry name" value="DNA_methylase"/>
    <property type="match status" value="1"/>
</dbReference>
<dbReference type="AlphaFoldDB" id="A0A6G4WP20"/>
<keyword evidence="2" id="KW-0808">Transferase</keyword>
<sequence length="442" mass="47854">MPELTAAEHSAVTTALAHKATGAPIPAHVMAQLDEIAAPWPGRWLLPWEEGEPERVVELCAGPGGWAEGLRTVLGITRFDIVGVDIDKDACETARAAGHARICADVTTLDPEHPALRSTRGVIISPPCPSFSTAGKRAGLLEANLTILCETIACVGEAAGFVRLDEVCCDELYPGLDGDCPLCEEVGYHEGYAPRSGATWAEVRAMLDGLTDPRIGLMAEVAIWPLGLQAAGAPIAWMAMEQSSNLSERVLDDLSIEFGCADWFRTSWAVLEAADLGVASRRKRTFMIATRHKWVDIAPLSDALPGTTMAEALGWDEGERVNTRGNRPVDPATGRAKGGNCFSADKPSWCLTGKTRTWVRERDGQRLTPAEAGTLVSFRATYPWQGSRSSRFQQAGDVVCPAVAAFVLAAIHGVDWEPRIRDYLTGLYHYDDLWADEYDLVV</sequence>
<keyword evidence="1" id="KW-0489">Methyltransferase</keyword>
<evidence type="ECO:0000256" key="1">
    <source>
        <dbReference type="ARBA" id="ARBA00022603"/>
    </source>
</evidence>
<dbReference type="SUPFAM" id="SSF53335">
    <property type="entry name" value="S-adenosyl-L-methionine-dependent methyltransferases"/>
    <property type="match status" value="2"/>
</dbReference>
<evidence type="ECO:0000313" key="5">
    <source>
        <dbReference type="Proteomes" id="UP000477722"/>
    </source>
</evidence>
<dbReference type="Gene3D" id="3.40.50.150">
    <property type="entry name" value="Vaccinia Virus protein VP39"/>
    <property type="match status" value="1"/>
</dbReference>
<evidence type="ECO:0000256" key="3">
    <source>
        <dbReference type="ARBA" id="ARBA00022747"/>
    </source>
</evidence>
<dbReference type="EMBL" id="JAAKZZ010000005">
    <property type="protein sequence ID" value="NGO67009.1"/>
    <property type="molecule type" value="Genomic_DNA"/>
</dbReference>
<evidence type="ECO:0000256" key="2">
    <source>
        <dbReference type="ARBA" id="ARBA00022679"/>
    </source>
</evidence>
<dbReference type="RefSeq" id="WP_165296674.1">
    <property type="nucleotide sequence ID" value="NZ_JAAKZZ010000005.1"/>
</dbReference>
<reference evidence="4 5" key="1">
    <citation type="submission" date="2020-02" db="EMBL/GenBank/DDBJ databases">
        <title>Whole-genome analyses of novel actinobacteria.</title>
        <authorList>
            <person name="Sahin N."/>
            <person name="Tatar D."/>
        </authorList>
    </citation>
    <scope>NUCLEOTIDE SEQUENCE [LARGE SCALE GENOMIC DNA]</scope>
    <source>
        <strain evidence="4 5">SB3404</strain>
    </source>
</reference>